<keyword evidence="9" id="KW-0349">Heme</keyword>
<keyword evidence="13" id="KW-1185">Reference proteome</keyword>
<evidence type="ECO:0000256" key="4">
    <source>
        <dbReference type="ARBA" id="ARBA00022525"/>
    </source>
</evidence>
<dbReference type="GO" id="GO:0098552">
    <property type="term" value="C:side of membrane"/>
    <property type="evidence" value="ECO:0007669"/>
    <property type="project" value="UniProtKB-KW"/>
</dbReference>
<dbReference type="GO" id="GO:0005576">
    <property type="term" value="C:extracellular region"/>
    <property type="evidence" value="ECO:0007669"/>
    <property type="project" value="UniProtKB-SubCell"/>
</dbReference>
<feature type="signal peptide" evidence="10">
    <location>
        <begin position="1"/>
        <end position="16"/>
    </location>
</feature>
<comment type="caution">
    <text evidence="12">The sequence shown here is derived from an EMBL/GenBank/DDBJ whole genome shotgun (WGS) entry which is preliminary data.</text>
</comment>
<evidence type="ECO:0000313" key="12">
    <source>
        <dbReference type="EMBL" id="PHH62728.1"/>
    </source>
</evidence>
<evidence type="ECO:0000256" key="7">
    <source>
        <dbReference type="ARBA" id="ARBA00023157"/>
    </source>
</evidence>
<comment type="similarity">
    <text evidence="3">Belongs to the RBT5 family.</text>
</comment>
<evidence type="ECO:0000256" key="5">
    <source>
        <dbReference type="ARBA" id="ARBA00022622"/>
    </source>
</evidence>
<dbReference type="AlphaFoldDB" id="A0A2C5XHF0"/>
<evidence type="ECO:0000313" key="13">
    <source>
        <dbReference type="Proteomes" id="UP000226192"/>
    </source>
</evidence>
<keyword evidence="5" id="KW-0325">Glycoprotein</keyword>
<name>A0A2C5XHF0_9HYPO</name>
<proteinExistence type="inferred from homology"/>
<organism evidence="12 13">
    <name type="scientific">Ophiocordyceps australis</name>
    <dbReference type="NCBI Taxonomy" id="1399860"/>
    <lineage>
        <taxon>Eukaryota</taxon>
        <taxon>Fungi</taxon>
        <taxon>Dikarya</taxon>
        <taxon>Ascomycota</taxon>
        <taxon>Pezizomycotina</taxon>
        <taxon>Sordariomycetes</taxon>
        <taxon>Hypocreomycetidae</taxon>
        <taxon>Hypocreales</taxon>
        <taxon>Ophiocordycipitaceae</taxon>
        <taxon>Ophiocordyceps</taxon>
    </lineage>
</organism>
<comment type="subcellular location">
    <subcellularLocation>
        <location evidence="1">Membrane</location>
        <topology evidence="1">Lipid-anchor</topology>
        <topology evidence="1">GPI-anchor</topology>
    </subcellularLocation>
    <subcellularLocation>
        <location evidence="2">Secreted</location>
    </subcellularLocation>
</comment>
<protein>
    <recommendedName>
        <fullName evidence="11">CFEM domain-containing protein</fullName>
    </recommendedName>
</protein>
<evidence type="ECO:0000259" key="11">
    <source>
        <dbReference type="PROSITE" id="PS52012"/>
    </source>
</evidence>
<keyword evidence="9" id="KW-0408">Iron</keyword>
<evidence type="ECO:0000256" key="2">
    <source>
        <dbReference type="ARBA" id="ARBA00004613"/>
    </source>
</evidence>
<evidence type="ECO:0000256" key="6">
    <source>
        <dbReference type="ARBA" id="ARBA00022729"/>
    </source>
</evidence>
<sequence>MKATFIILVVARFAAAQDISDQPQCAVPCLAEALAKVGCPVQDIACACKPDNQHKIRSLAISCVLSKCKPDTAVKAEQAASVVCARMNAGQTDSVPTGFMTSSASDYGFDSATDRAAGSSTRASAPTASSTGGAVAGSVGGAMAAILGAVLAL</sequence>
<dbReference type="SMART" id="SM00747">
    <property type="entry name" value="CFEM"/>
    <property type="match status" value="1"/>
</dbReference>
<dbReference type="Proteomes" id="UP000226192">
    <property type="component" value="Unassembled WGS sequence"/>
</dbReference>
<keyword evidence="6 10" id="KW-0732">Signal</keyword>
<keyword evidence="5" id="KW-0336">GPI-anchor</keyword>
<evidence type="ECO:0000256" key="1">
    <source>
        <dbReference type="ARBA" id="ARBA00004589"/>
    </source>
</evidence>
<evidence type="ECO:0000256" key="9">
    <source>
        <dbReference type="PROSITE-ProRule" id="PRU01356"/>
    </source>
</evidence>
<reference evidence="12 13" key="1">
    <citation type="submission" date="2017-06" db="EMBL/GenBank/DDBJ databases">
        <title>Ant-infecting Ophiocordyceps genomes reveal a high diversity of potential behavioral manipulation genes and a possible major role for enterotoxins.</title>
        <authorList>
            <person name="De Bekker C."/>
            <person name="Evans H.C."/>
            <person name="Brachmann A."/>
            <person name="Hughes D.P."/>
        </authorList>
    </citation>
    <scope>NUCLEOTIDE SEQUENCE [LARGE SCALE GENOMIC DNA]</scope>
    <source>
        <strain evidence="12 13">Map64</strain>
    </source>
</reference>
<keyword evidence="5" id="KW-0472">Membrane</keyword>
<gene>
    <name evidence="12" type="ORF">CDD81_6716</name>
</gene>
<keyword evidence="9" id="KW-0479">Metal-binding</keyword>
<evidence type="ECO:0000256" key="3">
    <source>
        <dbReference type="ARBA" id="ARBA00010031"/>
    </source>
</evidence>
<feature type="disulfide bond" evidence="9">
    <location>
        <begin position="39"/>
        <end position="46"/>
    </location>
</feature>
<keyword evidence="7 9" id="KW-1015">Disulfide bond</keyword>
<feature type="binding site" description="axial binding residue" evidence="9">
    <location>
        <position position="43"/>
    </location>
    <ligand>
        <name>heme</name>
        <dbReference type="ChEBI" id="CHEBI:30413"/>
    </ligand>
    <ligandPart>
        <name>Fe</name>
        <dbReference type="ChEBI" id="CHEBI:18248"/>
    </ligandPart>
</feature>
<evidence type="ECO:0000256" key="10">
    <source>
        <dbReference type="SAM" id="SignalP"/>
    </source>
</evidence>
<comment type="caution">
    <text evidence="9">Lacks conserved residue(s) required for the propagation of feature annotation.</text>
</comment>
<evidence type="ECO:0000256" key="8">
    <source>
        <dbReference type="ARBA" id="ARBA00023288"/>
    </source>
</evidence>
<feature type="chain" id="PRO_5013356095" description="CFEM domain-containing protein" evidence="10">
    <location>
        <begin position="17"/>
        <end position="153"/>
    </location>
</feature>
<dbReference type="PROSITE" id="PS52012">
    <property type="entry name" value="CFEM"/>
    <property type="match status" value="1"/>
</dbReference>
<keyword evidence="8" id="KW-0449">Lipoprotein</keyword>
<dbReference type="GO" id="GO:0046872">
    <property type="term" value="F:metal ion binding"/>
    <property type="evidence" value="ECO:0007669"/>
    <property type="project" value="UniProtKB-UniRule"/>
</dbReference>
<accession>A0A2C5XHF0</accession>
<dbReference type="OrthoDB" id="3559948at2759"/>
<dbReference type="EMBL" id="NJET01000064">
    <property type="protein sequence ID" value="PHH62728.1"/>
    <property type="molecule type" value="Genomic_DNA"/>
</dbReference>
<keyword evidence="4" id="KW-0964">Secreted</keyword>
<dbReference type="InterPro" id="IPR008427">
    <property type="entry name" value="Extracellular_membr_CFEM_dom"/>
</dbReference>
<feature type="domain" description="CFEM" evidence="11">
    <location>
        <begin position="1"/>
        <end position="111"/>
    </location>
</feature>
<dbReference type="Pfam" id="PF05730">
    <property type="entry name" value="CFEM"/>
    <property type="match status" value="1"/>
</dbReference>